<evidence type="ECO:0000256" key="2">
    <source>
        <dbReference type="ARBA" id="ARBA00022448"/>
    </source>
</evidence>
<feature type="transmembrane region" description="Helical" evidence="8">
    <location>
        <begin position="222"/>
        <end position="243"/>
    </location>
</feature>
<name>A0A0M2NEW0_9FIRM</name>
<keyword evidence="10" id="KW-1185">Reference proteome</keyword>
<dbReference type="RefSeq" id="WP_046443690.1">
    <property type="nucleotide sequence ID" value="NZ_CAUERS010000041.1"/>
</dbReference>
<keyword evidence="5 8" id="KW-0812">Transmembrane</keyword>
<comment type="subcellular location">
    <subcellularLocation>
        <location evidence="1">Cell membrane</location>
        <topology evidence="1">Multi-pass membrane protein</topology>
    </subcellularLocation>
</comment>
<proteinExistence type="predicted"/>
<evidence type="ECO:0000256" key="1">
    <source>
        <dbReference type="ARBA" id="ARBA00004651"/>
    </source>
</evidence>
<evidence type="ECO:0000313" key="9">
    <source>
        <dbReference type="EMBL" id="KKI50718.1"/>
    </source>
</evidence>
<evidence type="ECO:0000256" key="5">
    <source>
        <dbReference type="ARBA" id="ARBA00022692"/>
    </source>
</evidence>
<evidence type="ECO:0000256" key="6">
    <source>
        <dbReference type="ARBA" id="ARBA00022989"/>
    </source>
</evidence>
<sequence>MNNVKKVLKTKEGMLLGIIIIIVAVISIVNPVFWRLDNLMDILKNCVVLGILSCGMLLVVLTGGIDVSVGAVTAACACIVGTFLMQVSDNIFLALLVGVGAGALMGLANGLLVARLQIPPIVATLGTFNIINGIVKYATNGTWITGIPQNFIDFGQISFFNTTVDGVTKPVGLPIQVVFLIVVAVVTWALLKYTRFGRSVYAVGGSRDSAQRIGYNIKKTETLLYMYLGALAGVAALVHTSIYRQVDPNSFAGFEIQVVATVVIGGTNIQGGYGSVFGAILGVVFMTILNNGLILMRIPTFWQQIVVGIIIVVAVSIDAISRYNTEKNRRKVDVA</sequence>
<feature type="transmembrane region" description="Helical" evidence="8">
    <location>
        <begin position="42"/>
        <end position="60"/>
    </location>
</feature>
<dbReference type="STRING" id="270498.CHK_1833"/>
<keyword evidence="6 8" id="KW-1133">Transmembrane helix</keyword>
<evidence type="ECO:0000313" key="10">
    <source>
        <dbReference type="Proteomes" id="UP000034076"/>
    </source>
</evidence>
<reference evidence="9 10" key="1">
    <citation type="submission" date="2015-04" db="EMBL/GenBank/DDBJ databases">
        <title>Draft genome sequence of bacteremic isolate Catabacter hongkongensis type strain HKU16T.</title>
        <authorList>
            <person name="Lau S.K."/>
            <person name="Teng J.L."/>
            <person name="Huang Y."/>
            <person name="Curreem S.O."/>
            <person name="Tsui S.K."/>
            <person name="Woo P.C."/>
        </authorList>
    </citation>
    <scope>NUCLEOTIDE SEQUENCE [LARGE SCALE GENOMIC DNA]</scope>
    <source>
        <strain evidence="9 10">HKU16</strain>
    </source>
</reference>
<accession>A0A0M2NEW0</accession>
<dbReference type="OrthoDB" id="9813906at2"/>
<feature type="transmembrane region" description="Helical" evidence="8">
    <location>
        <begin position="121"/>
        <end position="139"/>
    </location>
</feature>
<feature type="transmembrane region" description="Helical" evidence="8">
    <location>
        <begin position="276"/>
        <end position="295"/>
    </location>
</feature>
<feature type="transmembrane region" description="Helical" evidence="8">
    <location>
        <begin position="249"/>
        <end position="269"/>
    </location>
</feature>
<dbReference type="PANTHER" id="PTHR32196:SF21">
    <property type="entry name" value="ABC TRANSPORTER PERMEASE PROTEIN YPHD-RELATED"/>
    <property type="match status" value="1"/>
</dbReference>
<dbReference type="GO" id="GO:0022857">
    <property type="term" value="F:transmembrane transporter activity"/>
    <property type="evidence" value="ECO:0007669"/>
    <property type="project" value="InterPro"/>
</dbReference>
<feature type="transmembrane region" description="Helical" evidence="8">
    <location>
        <begin position="171"/>
        <end position="191"/>
    </location>
</feature>
<dbReference type="PANTHER" id="PTHR32196">
    <property type="entry name" value="ABC TRANSPORTER PERMEASE PROTEIN YPHD-RELATED-RELATED"/>
    <property type="match status" value="1"/>
</dbReference>
<dbReference type="EMBL" id="LAYJ01000102">
    <property type="protein sequence ID" value="KKI50718.1"/>
    <property type="molecule type" value="Genomic_DNA"/>
</dbReference>
<feature type="transmembrane region" description="Helical" evidence="8">
    <location>
        <begin position="67"/>
        <end position="85"/>
    </location>
</feature>
<dbReference type="GO" id="GO:0005886">
    <property type="term" value="C:plasma membrane"/>
    <property type="evidence" value="ECO:0007669"/>
    <property type="project" value="UniProtKB-SubCell"/>
</dbReference>
<keyword evidence="7 8" id="KW-0472">Membrane</keyword>
<feature type="transmembrane region" description="Helical" evidence="8">
    <location>
        <begin position="12"/>
        <end position="36"/>
    </location>
</feature>
<evidence type="ECO:0000256" key="7">
    <source>
        <dbReference type="ARBA" id="ARBA00023136"/>
    </source>
</evidence>
<keyword evidence="2" id="KW-0813">Transport</keyword>
<feature type="transmembrane region" description="Helical" evidence="8">
    <location>
        <begin position="301"/>
        <end position="321"/>
    </location>
</feature>
<keyword evidence="4" id="KW-0997">Cell inner membrane</keyword>
<dbReference type="InterPro" id="IPR001851">
    <property type="entry name" value="ABC_transp_permease"/>
</dbReference>
<dbReference type="AlphaFoldDB" id="A0A0M2NEW0"/>
<evidence type="ECO:0000256" key="4">
    <source>
        <dbReference type="ARBA" id="ARBA00022519"/>
    </source>
</evidence>
<evidence type="ECO:0000256" key="3">
    <source>
        <dbReference type="ARBA" id="ARBA00022475"/>
    </source>
</evidence>
<dbReference type="PATRIC" id="fig|270498.16.peg.1100"/>
<dbReference type="Pfam" id="PF02653">
    <property type="entry name" value="BPD_transp_2"/>
    <property type="match status" value="1"/>
</dbReference>
<evidence type="ECO:0000256" key="8">
    <source>
        <dbReference type="SAM" id="Phobius"/>
    </source>
</evidence>
<dbReference type="CDD" id="cd06579">
    <property type="entry name" value="TM_PBP1_transp_AraH_like"/>
    <property type="match status" value="1"/>
</dbReference>
<gene>
    <name evidence="9" type="ORF">CHK_1833</name>
</gene>
<organism evidence="9 10">
    <name type="scientific">Christensenella hongkongensis</name>
    <dbReference type="NCBI Taxonomy" id="270498"/>
    <lineage>
        <taxon>Bacteria</taxon>
        <taxon>Bacillati</taxon>
        <taxon>Bacillota</taxon>
        <taxon>Clostridia</taxon>
        <taxon>Christensenellales</taxon>
        <taxon>Christensenellaceae</taxon>
        <taxon>Christensenella</taxon>
    </lineage>
</organism>
<feature type="transmembrane region" description="Helical" evidence="8">
    <location>
        <begin position="91"/>
        <end position="114"/>
    </location>
</feature>
<comment type="caution">
    <text evidence="9">The sequence shown here is derived from an EMBL/GenBank/DDBJ whole genome shotgun (WGS) entry which is preliminary data.</text>
</comment>
<keyword evidence="3" id="KW-1003">Cell membrane</keyword>
<dbReference type="Proteomes" id="UP000034076">
    <property type="component" value="Unassembled WGS sequence"/>
</dbReference>
<protein>
    <submittedName>
        <fullName evidence="9">Ribose/xylose/arabinose/galactoside ABC-type transport system, permease component 2</fullName>
    </submittedName>
</protein>